<dbReference type="AlphaFoldDB" id="A0A9D7XQM8"/>
<evidence type="ECO:0000313" key="1">
    <source>
        <dbReference type="EMBL" id="MBK9984325.1"/>
    </source>
</evidence>
<evidence type="ECO:0008006" key="3">
    <source>
        <dbReference type="Google" id="ProtNLM"/>
    </source>
</evidence>
<accession>A0A9D7XQM8</accession>
<name>A0A9D7XQM8_9BACT</name>
<protein>
    <recommendedName>
        <fullName evidence="3">Arginase</fullName>
    </recommendedName>
</protein>
<sequence length="287" mass="32040">MSFDRLVSQRIKKNLYQFSATPSQALNIVDCGNFIQKQPDSIIPLLKEINESGAVSLLLGAPLGFMRHQINGMRMASIIRESNLDDDIHLRTDSPGPLFQYIGTQRHLVTESHLRVEGHLRLSDLREDLSLAEPCIRDSGAMIYHCDSLSAAEAGYLTGMSGSGLSVMEACQLFRYAGAAQSLSSVGVYGYNAEADESGLMANALSQMIWYMLEGSTLREDPAKSTLTQYVVQSKDHEHTLLFYKSEMSGRWWVDNKDGVKVPCSYMDYRKSCEEDYSELIIRTVLG</sequence>
<comment type="caution">
    <text evidence="1">The sequence shown here is derived from an EMBL/GenBank/DDBJ whole genome shotgun (WGS) entry which is preliminary data.</text>
</comment>
<dbReference type="SUPFAM" id="SSF52768">
    <property type="entry name" value="Arginase/deacetylase"/>
    <property type="match status" value="1"/>
</dbReference>
<organism evidence="1 2">
    <name type="scientific">Candidatus Opimibacter skivensis</name>
    <dbReference type="NCBI Taxonomy" id="2982028"/>
    <lineage>
        <taxon>Bacteria</taxon>
        <taxon>Pseudomonadati</taxon>
        <taxon>Bacteroidota</taxon>
        <taxon>Saprospiria</taxon>
        <taxon>Saprospirales</taxon>
        <taxon>Saprospiraceae</taxon>
        <taxon>Candidatus Opimibacter</taxon>
    </lineage>
</organism>
<dbReference type="Proteomes" id="UP000808337">
    <property type="component" value="Unassembled WGS sequence"/>
</dbReference>
<dbReference type="InterPro" id="IPR023696">
    <property type="entry name" value="Ureohydrolase_dom_sf"/>
</dbReference>
<gene>
    <name evidence="1" type="ORF">IPP15_18495</name>
</gene>
<proteinExistence type="predicted"/>
<dbReference type="EMBL" id="JADKGY010000029">
    <property type="protein sequence ID" value="MBK9984325.1"/>
    <property type="molecule type" value="Genomic_DNA"/>
</dbReference>
<reference evidence="1 2" key="1">
    <citation type="submission" date="2020-10" db="EMBL/GenBank/DDBJ databases">
        <title>Connecting structure to function with the recovery of over 1000 high-quality activated sludge metagenome-assembled genomes encoding full-length rRNA genes using long-read sequencing.</title>
        <authorList>
            <person name="Singleton C.M."/>
            <person name="Petriglieri F."/>
            <person name="Kristensen J.M."/>
            <person name="Kirkegaard R.H."/>
            <person name="Michaelsen T.Y."/>
            <person name="Andersen M.H."/>
            <person name="Karst S.M."/>
            <person name="Dueholm M.S."/>
            <person name="Nielsen P.H."/>
            <person name="Albertsen M."/>
        </authorList>
    </citation>
    <scope>NUCLEOTIDE SEQUENCE [LARGE SCALE GENOMIC DNA]</scope>
    <source>
        <strain evidence="1">Ribe_18-Q3-R11-54_MAXAC.273</strain>
    </source>
</reference>
<evidence type="ECO:0000313" key="2">
    <source>
        <dbReference type="Proteomes" id="UP000808337"/>
    </source>
</evidence>